<feature type="transmembrane region" description="Helical" evidence="1">
    <location>
        <begin position="270"/>
        <end position="290"/>
    </location>
</feature>
<accession>A0A174GB07</accession>
<dbReference type="InterPro" id="IPR017946">
    <property type="entry name" value="PLC-like_Pdiesterase_TIM-brl"/>
</dbReference>
<keyword evidence="3" id="KW-0378">Hydrolase</keyword>
<feature type="transmembrane region" description="Helical" evidence="1">
    <location>
        <begin position="115"/>
        <end position="139"/>
    </location>
</feature>
<protein>
    <submittedName>
        <fullName evidence="3">Glycerophosphoryl diester phosphodiesterase</fullName>
        <ecNumber evidence="3">3.1.4.46</ecNumber>
    </submittedName>
</protein>
<dbReference type="AlphaFoldDB" id="A0A174GB07"/>
<name>A0A174GB07_9FIRM</name>
<dbReference type="STRING" id="39482.ERS852491_02636"/>
<dbReference type="Pfam" id="PF03009">
    <property type="entry name" value="GDPD"/>
    <property type="match status" value="1"/>
</dbReference>
<feature type="transmembrane region" description="Helical" evidence="1">
    <location>
        <begin position="311"/>
        <end position="328"/>
    </location>
</feature>
<keyword evidence="1" id="KW-0472">Membrane</keyword>
<reference evidence="3 4" key="1">
    <citation type="submission" date="2015-09" db="EMBL/GenBank/DDBJ databases">
        <authorList>
            <consortium name="Pathogen Informatics"/>
        </authorList>
    </citation>
    <scope>NUCLEOTIDE SEQUENCE [LARGE SCALE GENOMIC DNA]</scope>
    <source>
        <strain evidence="3 4">2789STDY5834876</strain>
    </source>
</reference>
<keyword evidence="1" id="KW-0812">Transmembrane</keyword>
<dbReference type="PANTHER" id="PTHR46211:SF8">
    <property type="entry name" value="PHOSPHODIESTERASE"/>
    <property type="match status" value="1"/>
</dbReference>
<dbReference type="Proteomes" id="UP000095544">
    <property type="component" value="Unassembled WGS sequence"/>
</dbReference>
<feature type="transmembrane region" description="Helical" evidence="1">
    <location>
        <begin position="69"/>
        <end position="94"/>
    </location>
</feature>
<evidence type="ECO:0000313" key="4">
    <source>
        <dbReference type="Proteomes" id="UP000095544"/>
    </source>
</evidence>
<dbReference type="RefSeq" id="WP_055153504.1">
    <property type="nucleotide sequence ID" value="NZ_CYZU01000024.1"/>
</dbReference>
<dbReference type="OrthoDB" id="384721at2"/>
<dbReference type="Pfam" id="PF10110">
    <property type="entry name" value="GPDPase_memb"/>
    <property type="match status" value="1"/>
</dbReference>
<dbReference type="InterPro" id="IPR018476">
    <property type="entry name" value="GlyceroP-diester-Pdiesterase_M"/>
</dbReference>
<keyword evidence="1" id="KW-1133">Transmembrane helix</keyword>
<dbReference type="EC" id="3.1.4.46" evidence="3"/>
<feature type="transmembrane region" description="Helical" evidence="1">
    <location>
        <begin position="165"/>
        <end position="194"/>
    </location>
</feature>
<organism evidence="3 4">
    <name type="scientific">Faecalicatena contorta</name>
    <dbReference type="NCBI Taxonomy" id="39482"/>
    <lineage>
        <taxon>Bacteria</taxon>
        <taxon>Bacillati</taxon>
        <taxon>Bacillota</taxon>
        <taxon>Clostridia</taxon>
        <taxon>Lachnospirales</taxon>
        <taxon>Lachnospiraceae</taxon>
        <taxon>Faecalicatena</taxon>
    </lineage>
</organism>
<evidence type="ECO:0000313" key="3">
    <source>
        <dbReference type="EMBL" id="CUO58100.1"/>
    </source>
</evidence>
<feature type="domain" description="GP-PDE" evidence="2">
    <location>
        <begin position="345"/>
        <end position="578"/>
    </location>
</feature>
<feature type="transmembrane region" description="Helical" evidence="1">
    <location>
        <begin position="12"/>
        <end position="37"/>
    </location>
</feature>
<dbReference type="SUPFAM" id="SSF51695">
    <property type="entry name" value="PLC-like phosphodiesterases"/>
    <property type="match status" value="1"/>
</dbReference>
<dbReference type="InterPro" id="IPR030395">
    <property type="entry name" value="GP_PDE_dom"/>
</dbReference>
<evidence type="ECO:0000256" key="1">
    <source>
        <dbReference type="SAM" id="Phobius"/>
    </source>
</evidence>
<gene>
    <name evidence="3" type="primary">ugpQ_2</name>
    <name evidence="3" type="ORF">ERS852491_02636</name>
</gene>
<dbReference type="GO" id="GO:0006629">
    <property type="term" value="P:lipid metabolic process"/>
    <property type="evidence" value="ECO:0007669"/>
    <property type="project" value="InterPro"/>
</dbReference>
<evidence type="ECO:0000259" key="2">
    <source>
        <dbReference type="PROSITE" id="PS51704"/>
    </source>
</evidence>
<feature type="transmembrane region" description="Helical" evidence="1">
    <location>
        <begin position="220"/>
        <end position="250"/>
    </location>
</feature>
<dbReference type="PROSITE" id="PS51704">
    <property type="entry name" value="GP_PDE"/>
    <property type="match status" value="1"/>
</dbReference>
<dbReference type="PANTHER" id="PTHR46211">
    <property type="entry name" value="GLYCEROPHOSPHORYL DIESTER PHOSPHODIESTERASE"/>
    <property type="match status" value="1"/>
</dbReference>
<proteinExistence type="predicted"/>
<dbReference type="GO" id="GO:0008889">
    <property type="term" value="F:glycerophosphodiester phosphodiesterase activity"/>
    <property type="evidence" value="ECO:0007669"/>
    <property type="project" value="UniProtKB-EC"/>
</dbReference>
<dbReference type="Gene3D" id="3.20.20.190">
    <property type="entry name" value="Phosphatidylinositol (PI) phosphodiesterase"/>
    <property type="match status" value="1"/>
</dbReference>
<dbReference type="EMBL" id="CYZU01000024">
    <property type="protein sequence ID" value="CUO58100.1"/>
    <property type="molecule type" value="Genomic_DNA"/>
</dbReference>
<sequence length="595" mass="68024">MKQMIKHSFGIALSNWTTLLLFELLYKVVCYSLVYALNQNILNYALKAAGISYLSFENARQLITSPLSVILLLALLFFITIVTFFELSALYIYCEKGWSREQLPLRHLIKYSAQSCWELLHVKTLLFFWGFMLTVLIAVSPFSQHVLGWVKIPEFITDFITQNKLFLILSVIAIIILNFIFFLYLFTLPSILLFKKNVRISWKEAVSLINQRKAGTICKIIISFVIFFAGIFVIAALLTFILAAYCKLFYPVSEAEAVFRFLYKNWETPAVIASGAIGTIWLFSSITVLFHDYRGESRPVRVKRKRNPIYFIKRGVIIVGTLLLLVMYSETELGGNYIYPGRSDTQIIAHRAGAVFAPENTIAALNQAIEDKADAAEIDVQQLKDGTLVIMHDNNFKRTTGNDKNVWDATFSEMKNYDAGSSFSPSFSGEPVPTLEDMLKHAKNKINLMIELKLTGHEQEGSLEKQTLELIKRYDMLHQCTIASMNLQVLEKIKELEPRIETVYITPLLYSRDFDIDYIDGYSLETTSLSIDITNAIRMQDKKVYGWTANSDDTIDKNLRYRVNGIITDNPLLTEYYIESRQNPLSLDSLTGLLF</sequence>